<dbReference type="SUPFAM" id="SSF52540">
    <property type="entry name" value="P-loop containing nucleoside triphosphate hydrolases"/>
    <property type="match status" value="1"/>
</dbReference>
<dbReference type="Gene3D" id="3.40.50.300">
    <property type="entry name" value="P-loop containing nucleotide triphosphate hydrolases"/>
    <property type="match status" value="1"/>
</dbReference>
<evidence type="ECO:0000313" key="5">
    <source>
        <dbReference type="EMBL" id="KAF7135738.1"/>
    </source>
</evidence>
<comment type="caution">
    <text evidence="5">The sequence shown here is derived from an EMBL/GenBank/DDBJ whole genome shotgun (WGS) entry which is preliminary data.</text>
</comment>
<name>A0A834GIV2_RHOSS</name>
<protein>
    <recommendedName>
        <fullName evidence="3">Sulfotransferase</fullName>
        <ecNumber evidence="3">2.8.2.-</ecNumber>
    </recommendedName>
</protein>
<keyword evidence="6" id="KW-1185">Reference proteome</keyword>
<dbReference type="PANTHER" id="PTHR11783">
    <property type="entry name" value="SULFOTRANSFERASE SULT"/>
    <property type="match status" value="1"/>
</dbReference>
<dbReference type="OrthoDB" id="205623at2759"/>
<feature type="domain" description="Sulfotransferase" evidence="4">
    <location>
        <begin position="27"/>
        <end position="285"/>
    </location>
</feature>
<evidence type="ECO:0000256" key="3">
    <source>
        <dbReference type="RuleBase" id="RU361155"/>
    </source>
</evidence>
<dbReference type="InterPro" id="IPR027417">
    <property type="entry name" value="P-loop_NTPase"/>
</dbReference>
<proteinExistence type="inferred from homology"/>
<comment type="similarity">
    <text evidence="1 3">Belongs to the sulfotransferase 1 family.</text>
</comment>
<accession>A0A834GIV2</accession>
<evidence type="ECO:0000313" key="6">
    <source>
        <dbReference type="Proteomes" id="UP000626092"/>
    </source>
</evidence>
<dbReference type="EC" id="2.8.2.-" evidence="3"/>
<sequence>MYEGFWYHPMYGLEGTLFAKDHFQAHPTDVFLTSPPKCGTTWLKALIFAIVKRTCHTNCTNHPLLAMNPHDCVPFLEFNFFVAPPSRVVDNSPSPRLLATHIPYTSLPESVLISNCKIIYICRNPKDVLVSTWYFMAKLRANHELPPLSLEEAFELFSKGISGYGPFWDHVLGYWKASQELPHQIYFLTYEEMTRDTLVRVKSLAEFLGQPFTLEEERKGVVEEIIDLCSFDGLRNLEVNKSGSYWKGVKNDGFFRKGKVGDWKNHLTTQMIESLDKITNEKLQGIF</sequence>
<evidence type="ECO:0000259" key="4">
    <source>
        <dbReference type="Pfam" id="PF00685"/>
    </source>
</evidence>
<dbReference type="AlphaFoldDB" id="A0A834GIV2"/>
<gene>
    <name evidence="5" type="ORF">RHSIM_Rhsim08G0141500</name>
</gene>
<evidence type="ECO:0000256" key="1">
    <source>
        <dbReference type="ARBA" id="ARBA00005771"/>
    </source>
</evidence>
<dbReference type="InterPro" id="IPR000863">
    <property type="entry name" value="Sulfotransferase_dom"/>
</dbReference>
<dbReference type="GO" id="GO:0008146">
    <property type="term" value="F:sulfotransferase activity"/>
    <property type="evidence" value="ECO:0007669"/>
    <property type="project" value="InterPro"/>
</dbReference>
<dbReference type="Proteomes" id="UP000626092">
    <property type="component" value="Unassembled WGS sequence"/>
</dbReference>
<reference evidence="5" key="1">
    <citation type="submission" date="2019-11" db="EMBL/GenBank/DDBJ databases">
        <authorList>
            <person name="Liu Y."/>
            <person name="Hou J."/>
            <person name="Li T.-Q."/>
            <person name="Guan C.-H."/>
            <person name="Wu X."/>
            <person name="Wu H.-Z."/>
            <person name="Ling F."/>
            <person name="Zhang R."/>
            <person name="Shi X.-G."/>
            <person name="Ren J.-P."/>
            <person name="Chen E.-F."/>
            <person name="Sun J.-M."/>
        </authorList>
    </citation>
    <scope>NUCLEOTIDE SEQUENCE</scope>
    <source>
        <strain evidence="5">Adult_tree_wgs_1</strain>
        <tissue evidence="5">Leaves</tissue>
    </source>
</reference>
<keyword evidence="2 3" id="KW-0808">Transferase</keyword>
<evidence type="ECO:0000256" key="2">
    <source>
        <dbReference type="ARBA" id="ARBA00022679"/>
    </source>
</evidence>
<dbReference type="EMBL" id="WJXA01000008">
    <property type="protein sequence ID" value="KAF7135738.1"/>
    <property type="molecule type" value="Genomic_DNA"/>
</dbReference>
<dbReference type="Pfam" id="PF00685">
    <property type="entry name" value="Sulfotransfer_1"/>
    <property type="match status" value="1"/>
</dbReference>
<organism evidence="5 6">
    <name type="scientific">Rhododendron simsii</name>
    <name type="common">Sims's rhododendron</name>
    <dbReference type="NCBI Taxonomy" id="118357"/>
    <lineage>
        <taxon>Eukaryota</taxon>
        <taxon>Viridiplantae</taxon>
        <taxon>Streptophyta</taxon>
        <taxon>Embryophyta</taxon>
        <taxon>Tracheophyta</taxon>
        <taxon>Spermatophyta</taxon>
        <taxon>Magnoliopsida</taxon>
        <taxon>eudicotyledons</taxon>
        <taxon>Gunneridae</taxon>
        <taxon>Pentapetalae</taxon>
        <taxon>asterids</taxon>
        <taxon>Ericales</taxon>
        <taxon>Ericaceae</taxon>
        <taxon>Ericoideae</taxon>
        <taxon>Rhodoreae</taxon>
        <taxon>Rhododendron</taxon>
    </lineage>
</organism>